<comment type="caution">
    <text evidence="4">The sequence shown here is derived from an EMBL/GenBank/DDBJ whole genome shotgun (WGS) entry which is preliminary data.</text>
</comment>
<dbReference type="Pfam" id="PF08522">
    <property type="entry name" value="BT_3987-like_N"/>
    <property type="match status" value="1"/>
</dbReference>
<dbReference type="EMBL" id="QWGR01000006">
    <property type="protein sequence ID" value="RIJ48046.1"/>
    <property type="molecule type" value="Genomic_DNA"/>
</dbReference>
<dbReference type="Pfam" id="PF14274">
    <property type="entry name" value="BT_3044-like_C"/>
    <property type="match status" value="1"/>
</dbReference>
<evidence type="ECO:0000259" key="2">
    <source>
        <dbReference type="Pfam" id="PF08522"/>
    </source>
</evidence>
<feature type="domain" description="BT-3987-like N-terminal" evidence="2">
    <location>
        <begin position="43"/>
        <end position="154"/>
    </location>
</feature>
<reference evidence="4 5" key="1">
    <citation type="submission" date="2018-08" db="EMBL/GenBank/DDBJ databases">
        <title>Pallidiluteibacterium maritimus gen. nov., sp. nov., isolated from coastal sediment.</title>
        <authorList>
            <person name="Zhou L.Y."/>
        </authorList>
    </citation>
    <scope>NUCLEOTIDE SEQUENCE [LARGE SCALE GENOMIC DNA]</scope>
    <source>
        <strain evidence="4 5">XSD2</strain>
    </source>
</reference>
<dbReference type="PROSITE" id="PS51257">
    <property type="entry name" value="PROKAR_LIPOPROTEIN"/>
    <property type="match status" value="1"/>
</dbReference>
<feature type="chain" id="PRO_5017207758" evidence="1">
    <location>
        <begin position="19"/>
        <end position="331"/>
    </location>
</feature>
<dbReference type="AlphaFoldDB" id="A0A399SVI6"/>
<proteinExistence type="predicted"/>
<name>A0A399SVI6_9BACT</name>
<evidence type="ECO:0000313" key="4">
    <source>
        <dbReference type="EMBL" id="RIJ48046.1"/>
    </source>
</evidence>
<evidence type="ECO:0000256" key="1">
    <source>
        <dbReference type="SAM" id="SignalP"/>
    </source>
</evidence>
<feature type="signal peptide" evidence="1">
    <location>
        <begin position="1"/>
        <end position="18"/>
    </location>
</feature>
<gene>
    <name evidence="4" type="ORF">D1614_12215</name>
</gene>
<keyword evidence="5" id="KW-1185">Reference proteome</keyword>
<accession>A0A399SVI6</accession>
<protein>
    <submittedName>
        <fullName evidence="4">DUF4361 domain-containing protein</fullName>
    </submittedName>
</protein>
<sequence length="331" mass="38147">MKNSIKVIYSILLGLAFAGCDSYDFEQEQYKNEINLLSNSKMIYDKQVADLTKSSDTIYLVASLSGTKNSDKTFNVALIEADSLFNAYNKSNFDIDSSRFARLLPKECYTIPNFEMQIPAGETQVKFPIYLQNLNKLSPDSLYFLDYQIDPSKTSEFNPEKSEVLLRIYKENEFSTTKENVYYNYTSSFIITLYKNNMETRRPTSSNQVFALGGNSVRMMAGDETFGSYTTAYDRINKKSIKVVIGDQTSINPLARNVTIEPYKEIDVVQMTPVDMYDNTFLINIISTPDGRATYYKEFRLHYKYRLSDADPYREVKAILRMEYSPRAELL</sequence>
<feature type="domain" description="BT-3044-like C-terminal" evidence="3">
    <location>
        <begin position="163"/>
        <end position="320"/>
    </location>
</feature>
<dbReference type="InterPro" id="IPR013728">
    <property type="entry name" value="BT_3987-like_N"/>
</dbReference>
<evidence type="ECO:0000259" key="3">
    <source>
        <dbReference type="Pfam" id="PF14274"/>
    </source>
</evidence>
<keyword evidence="1" id="KW-0732">Signal</keyword>
<organism evidence="4 5">
    <name type="scientific">Maribellus luteus</name>
    <dbReference type="NCBI Taxonomy" id="2305463"/>
    <lineage>
        <taxon>Bacteria</taxon>
        <taxon>Pseudomonadati</taxon>
        <taxon>Bacteroidota</taxon>
        <taxon>Bacteroidia</taxon>
        <taxon>Marinilabiliales</taxon>
        <taxon>Prolixibacteraceae</taxon>
        <taxon>Maribellus</taxon>
    </lineage>
</organism>
<dbReference type="Proteomes" id="UP000265926">
    <property type="component" value="Unassembled WGS sequence"/>
</dbReference>
<dbReference type="Gene3D" id="2.60.40.1740">
    <property type="entry name" value="hypothetical protein (bacova_03559)"/>
    <property type="match status" value="1"/>
</dbReference>
<dbReference type="OrthoDB" id="1050708at2"/>
<evidence type="ECO:0000313" key="5">
    <source>
        <dbReference type="Proteomes" id="UP000265926"/>
    </source>
</evidence>
<dbReference type="InterPro" id="IPR025371">
    <property type="entry name" value="BT_3044-like_C"/>
</dbReference>
<dbReference type="RefSeq" id="WP_119438233.1">
    <property type="nucleotide sequence ID" value="NZ_QWGR01000006.1"/>
</dbReference>